<evidence type="ECO:0000256" key="2">
    <source>
        <dbReference type="ARBA" id="ARBA00022676"/>
    </source>
</evidence>
<evidence type="ECO:0000256" key="5">
    <source>
        <dbReference type="ARBA" id="ARBA00022989"/>
    </source>
</evidence>
<sequence>MKISLVVPVFNEEDAIPFFYQEVRGFPAFAEHEVEIVFVNDGSTDSTETVILHCKKQDELVKHVSFTRNFGKEPALFAGLECATGDVIIPIDVDLQDPIKVIPKLIEKWEKGADVVLAKRVDRSSDSHMKRVTAEWFYKLHNKISSPKIEENVGDFRLMSRDVVENIKLLQERNLFMKGILSWVGGKTEVVEYIRADRVAGKTKFNGWKLWNLALEGITSFSTFPLRMWTYIGLFVAGLSFCYGAYMILDTLFFGNPVHGYPSILVSILFLGGIQLIGIGVLGEYIGRIYIETKERPRYVVKNEKKDAEHKWP</sequence>
<evidence type="ECO:0000256" key="6">
    <source>
        <dbReference type="ARBA" id="ARBA00023136"/>
    </source>
</evidence>
<keyword evidence="4 7" id="KW-0812">Transmembrane</keyword>
<comment type="caution">
    <text evidence="9">The sequence shown here is derived from an EMBL/GenBank/DDBJ whole genome shotgun (WGS) entry which is preliminary data.</text>
</comment>
<evidence type="ECO:0000313" key="10">
    <source>
        <dbReference type="Proteomes" id="UP000192769"/>
    </source>
</evidence>
<dbReference type="GO" id="GO:0005886">
    <property type="term" value="C:plasma membrane"/>
    <property type="evidence" value="ECO:0007669"/>
    <property type="project" value="TreeGrafter"/>
</dbReference>
<evidence type="ECO:0000256" key="4">
    <source>
        <dbReference type="ARBA" id="ARBA00022692"/>
    </source>
</evidence>
<keyword evidence="6 7" id="KW-0472">Membrane</keyword>
<keyword evidence="5 7" id="KW-1133">Transmembrane helix</keyword>
<comment type="subcellular location">
    <subcellularLocation>
        <location evidence="1">Membrane</location>
        <topology evidence="1">Multi-pass membrane protein</topology>
    </subcellularLocation>
</comment>
<evidence type="ECO:0000256" key="7">
    <source>
        <dbReference type="SAM" id="Phobius"/>
    </source>
</evidence>
<keyword evidence="2" id="KW-0328">Glycosyltransferase</keyword>
<dbReference type="PANTHER" id="PTHR48090">
    <property type="entry name" value="UNDECAPRENYL-PHOSPHATE 4-DEOXY-4-FORMAMIDO-L-ARABINOSE TRANSFERASE-RELATED"/>
    <property type="match status" value="1"/>
</dbReference>
<feature type="domain" description="Glycosyltransferase 2-like" evidence="8">
    <location>
        <begin position="4"/>
        <end position="167"/>
    </location>
</feature>
<keyword evidence="3 9" id="KW-0808">Transferase</keyword>
<dbReference type="InterPro" id="IPR050256">
    <property type="entry name" value="Glycosyltransferase_2"/>
</dbReference>
<dbReference type="PANTHER" id="PTHR48090:SF1">
    <property type="entry name" value="PROPHAGE BACTOPRENOL GLUCOSYL TRANSFERASE HOMOLOG"/>
    <property type="match status" value="1"/>
</dbReference>
<organism evidence="9 10">
    <name type="scientific">Pantoea latae</name>
    <dbReference type="NCBI Taxonomy" id="1964541"/>
    <lineage>
        <taxon>Bacteria</taxon>
        <taxon>Pseudomonadati</taxon>
        <taxon>Pseudomonadota</taxon>
        <taxon>Gammaproteobacteria</taxon>
        <taxon>Enterobacterales</taxon>
        <taxon>Erwiniaceae</taxon>
        <taxon>Pantoea</taxon>
    </lineage>
</organism>
<dbReference type="GO" id="GO:0016757">
    <property type="term" value="F:glycosyltransferase activity"/>
    <property type="evidence" value="ECO:0007669"/>
    <property type="project" value="UniProtKB-KW"/>
</dbReference>
<gene>
    <name evidence="9" type="ORF">B2J69_10230</name>
</gene>
<name>A0A1V9DJL5_9GAMM</name>
<keyword evidence="10" id="KW-1185">Reference proteome</keyword>
<evidence type="ECO:0000259" key="8">
    <source>
        <dbReference type="Pfam" id="PF00535"/>
    </source>
</evidence>
<reference evidence="9 10" key="1">
    <citation type="submission" date="2017-02" db="EMBL/GenBank/DDBJ databases">
        <title>Whole genome shotgun sequence of Pantoea agglomerans strain AS1 isolated from a cycad, Zamia floridana in Central Florida, USA.</title>
        <authorList>
            <person name="Lata P."/>
            <person name="Govindarajan S."/>
            <person name="Qi F."/>
            <person name="Li J.-L."/>
            <person name="Maurya S.K."/>
            <person name="Sahoo M.K."/>
        </authorList>
    </citation>
    <scope>NUCLEOTIDE SEQUENCE [LARGE SCALE GENOMIC DNA]</scope>
    <source>
        <strain evidence="9 10">AS1</strain>
    </source>
</reference>
<dbReference type="RefSeq" id="WP_081139065.1">
    <property type="nucleotide sequence ID" value="NZ_MWUE01000015.1"/>
</dbReference>
<dbReference type="CDD" id="cd04187">
    <property type="entry name" value="DPM1_like_bac"/>
    <property type="match status" value="1"/>
</dbReference>
<feature type="transmembrane region" description="Helical" evidence="7">
    <location>
        <begin position="261"/>
        <end position="286"/>
    </location>
</feature>
<accession>A0A1V9DJL5</accession>
<dbReference type="Pfam" id="PF00535">
    <property type="entry name" value="Glycos_transf_2"/>
    <property type="match status" value="1"/>
</dbReference>
<evidence type="ECO:0000313" key="9">
    <source>
        <dbReference type="EMBL" id="OQP33944.1"/>
    </source>
</evidence>
<dbReference type="SUPFAM" id="SSF53448">
    <property type="entry name" value="Nucleotide-diphospho-sugar transferases"/>
    <property type="match status" value="1"/>
</dbReference>
<dbReference type="AlphaFoldDB" id="A0A1V9DJL5"/>
<dbReference type="OrthoDB" id="9811884at2"/>
<dbReference type="Gene3D" id="3.90.550.10">
    <property type="entry name" value="Spore Coat Polysaccharide Biosynthesis Protein SpsA, Chain A"/>
    <property type="match status" value="1"/>
</dbReference>
<evidence type="ECO:0000256" key="1">
    <source>
        <dbReference type="ARBA" id="ARBA00004141"/>
    </source>
</evidence>
<proteinExistence type="predicted"/>
<dbReference type="InterPro" id="IPR029044">
    <property type="entry name" value="Nucleotide-diphossugar_trans"/>
</dbReference>
<evidence type="ECO:0000256" key="3">
    <source>
        <dbReference type="ARBA" id="ARBA00022679"/>
    </source>
</evidence>
<protein>
    <submittedName>
        <fullName evidence="9">Glycosyltransferase</fullName>
    </submittedName>
</protein>
<dbReference type="Proteomes" id="UP000192769">
    <property type="component" value="Unassembled WGS sequence"/>
</dbReference>
<feature type="transmembrane region" description="Helical" evidence="7">
    <location>
        <begin position="228"/>
        <end position="249"/>
    </location>
</feature>
<dbReference type="InterPro" id="IPR001173">
    <property type="entry name" value="Glyco_trans_2-like"/>
</dbReference>
<dbReference type="EMBL" id="MWUE01000015">
    <property type="protein sequence ID" value="OQP33944.1"/>
    <property type="molecule type" value="Genomic_DNA"/>
</dbReference>